<gene>
    <name evidence="3" type="ORF">GCM10017576_31210</name>
</gene>
<dbReference type="PRINTS" id="PR00420">
    <property type="entry name" value="RNGMNOXGNASE"/>
</dbReference>
<dbReference type="SUPFAM" id="SSF51905">
    <property type="entry name" value="FAD/NAD(P)-binding domain"/>
    <property type="match status" value="1"/>
</dbReference>
<evidence type="ECO:0000256" key="1">
    <source>
        <dbReference type="ARBA" id="ARBA00023002"/>
    </source>
</evidence>
<dbReference type="Gene3D" id="3.30.70.2450">
    <property type="match status" value="1"/>
</dbReference>
<reference evidence="3" key="2">
    <citation type="submission" date="2023-01" db="EMBL/GenBank/DDBJ databases">
        <authorList>
            <person name="Sun Q."/>
            <person name="Evtushenko L."/>
        </authorList>
    </citation>
    <scope>NUCLEOTIDE SEQUENCE</scope>
    <source>
        <strain evidence="3">VKM Ac-1020</strain>
    </source>
</reference>
<dbReference type="GO" id="GO:0008688">
    <property type="term" value="F:3-(3-hydroxyphenyl)propionate hydroxylase activity"/>
    <property type="evidence" value="ECO:0007669"/>
    <property type="project" value="TreeGrafter"/>
</dbReference>
<sequence length="370" mass="38938">MTRVHDAAIVGAGPVGLLVAALLAQGGADVVVLERAQAPSASTRAIGIHPPGLAALDAAGVGDRVRGEAALVRGGEALRDGRMLGALAFDEPVRTLPQHRTEALLVQRLRALDPGALRRGESVRGLRSVADGVELRTDDGIVRARAVVGADGTRSAVRTAAGIGWERRDPDTRWVMGDADDTTGQPETALLHLEREGVVESFPLPGGRRRWVLRVDDDTGPETAAGFAALVRERIGVDLEGLEEPSRFAARQRMARAFARGRIALVGDAAHEISPIGGQGMNLGWLDALALAEAFAAARARGAEGEEPWAGWAEERRAAARRAMRRARFNMAMGAPRAGAALAVRDVAVRALSSAPFRGALSAAFTMRGL</sequence>
<feature type="domain" description="FAD-binding" evidence="2">
    <location>
        <begin position="6"/>
        <end position="327"/>
    </location>
</feature>
<dbReference type="InterPro" id="IPR050631">
    <property type="entry name" value="PheA/TfdB_FAD_monoxygenase"/>
</dbReference>
<proteinExistence type="predicted"/>
<evidence type="ECO:0000313" key="3">
    <source>
        <dbReference type="EMBL" id="GLJ62990.1"/>
    </source>
</evidence>
<dbReference type="GO" id="GO:0019622">
    <property type="term" value="P:3-(3-hydroxy)phenylpropionate catabolic process"/>
    <property type="evidence" value="ECO:0007669"/>
    <property type="project" value="TreeGrafter"/>
</dbReference>
<dbReference type="Proteomes" id="UP001142462">
    <property type="component" value="Unassembled WGS sequence"/>
</dbReference>
<dbReference type="InterPro" id="IPR036188">
    <property type="entry name" value="FAD/NAD-bd_sf"/>
</dbReference>
<name>A0A9W6H6I3_9MICO</name>
<evidence type="ECO:0000259" key="2">
    <source>
        <dbReference type="Pfam" id="PF01494"/>
    </source>
</evidence>
<organism evidence="3 4">
    <name type="scientific">Microbacterium barkeri</name>
    <dbReference type="NCBI Taxonomy" id="33917"/>
    <lineage>
        <taxon>Bacteria</taxon>
        <taxon>Bacillati</taxon>
        <taxon>Actinomycetota</taxon>
        <taxon>Actinomycetes</taxon>
        <taxon>Micrococcales</taxon>
        <taxon>Microbacteriaceae</taxon>
        <taxon>Microbacterium</taxon>
    </lineage>
</organism>
<dbReference type="PANTHER" id="PTHR43476:SF3">
    <property type="entry name" value="FAD-BINDING MONOOXYGENASE"/>
    <property type="match status" value="1"/>
</dbReference>
<keyword evidence="1" id="KW-0560">Oxidoreductase</keyword>
<dbReference type="InterPro" id="IPR002938">
    <property type="entry name" value="FAD-bd"/>
</dbReference>
<dbReference type="RefSeq" id="WP_271174665.1">
    <property type="nucleotide sequence ID" value="NZ_BSEJ01000021.1"/>
</dbReference>
<evidence type="ECO:0000313" key="4">
    <source>
        <dbReference type="Proteomes" id="UP001142462"/>
    </source>
</evidence>
<dbReference type="PANTHER" id="PTHR43476">
    <property type="entry name" value="3-(3-HYDROXY-PHENYL)PROPIONATE/3-HYDROXYCINNAMIC ACID HYDROXYLASE"/>
    <property type="match status" value="1"/>
</dbReference>
<accession>A0A9W6H6I3</accession>
<keyword evidence="4" id="KW-1185">Reference proteome</keyword>
<reference evidence="3" key="1">
    <citation type="journal article" date="2014" name="Int. J. Syst. Evol. Microbiol.">
        <title>Complete genome sequence of Corynebacterium casei LMG S-19264T (=DSM 44701T), isolated from a smear-ripened cheese.</title>
        <authorList>
            <consortium name="US DOE Joint Genome Institute (JGI-PGF)"/>
            <person name="Walter F."/>
            <person name="Albersmeier A."/>
            <person name="Kalinowski J."/>
            <person name="Ruckert C."/>
        </authorList>
    </citation>
    <scope>NUCLEOTIDE SEQUENCE</scope>
    <source>
        <strain evidence="3">VKM Ac-1020</strain>
    </source>
</reference>
<dbReference type="GO" id="GO:0071949">
    <property type="term" value="F:FAD binding"/>
    <property type="evidence" value="ECO:0007669"/>
    <property type="project" value="InterPro"/>
</dbReference>
<dbReference type="Pfam" id="PF01494">
    <property type="entry name" value="FAD_binding_3"/>
    <property type="match status" value="1"/>
</dbReference>
<dbReference type="EMBL" id="BSEJ01000021">
    <property type="protein sequence ID" value="GLJ62990.1"/>
    <property type="molecule type" value="Genomic_DNA"/>
</dbReference>
<dbReference type="AlphaFoldDB" id="A0A9W6H6I3"/>
<dbReference type="Gene3D" id="3.50.50.60">
    <property type="entry name" value="FAD/NAD(P)-binding domain"/>
    <property type="match status" value="1"/>
</dbReference>
<protein>
    <submittedName>
        <fullName evidence="3">Oxidoreductase</fullName>
    </submittedName>
</protein>
<comment type="caution">
    <text evidence="3">The sequence shown here is derived from an EMBL/GenBank/DDBJ whole genome shotgun (WGS) entry which is preliminary data.</text>
</comment>